<dbReference type="AlphaFoldDB" id="A0A2P7QI98"/>
<dbReference type="EMBL" id="PXYI01000008">
    <property type="protein sequence ID" value="PSJ37697.1"/>
    <property type="molecule type" value="Genomic_DNA"/>
</dbReference>
<dbReference type="RefSeq" id="WP_106515140.1">
    <property type="nucleotide sequence ID" value="NZ_PXYI01000008.1"/>
</dbReference>
<name>A0A2P7QI98_9SPHN</name>
<protein>
    <submittedName>
        <fullName evidence="2">Uncharacterized protein</fullName>
    </submittedName>
</protein>
<sequence>MRHLASLAAVAAFLCASAGSAADKKVGQRTGAPEQLFSGIGEGTSDAELAREIAAASAHPLGTLENPVRVGGPEGERAYLGRLRCADGKAPQAFDRKSGGIGAFGAIVGVYTLDCGSAAPGRAQIAMDMYHEEHREDRAPAGFTIAR</sequence>
<organism evidence="2 3">
    <name type="scientific">Allosphingosinicella deserti</name>
    <dbReference type="NCBI Taxonomy" id="2116704"/>
    <lineage>
        <taxon>Bacteria</taxon>
        <taxon>Pseudomonadati</taxon>
        <taxon>Pseudomonadota</taxon>
        <taxon>Alphaproteobacteria</taxon>
        <taxon>Sphingomonadales</taxon>
        <taxon>Sphingomonadaceae</taxon>
        <taxon>Allosphingosinicella</taxon>
    </lineage>
</organism>
<dbReference type="Proteomes" id="UP000241167">
    <property type="component" value="Unassembled WGS sequence"/>
</dbReference>
<gene>
    <name evidence="2" type="ORF">C7I55_21810</name>
</gene>
<feature type="signal peptide" evidence="1">
    <location>
        <begin position="1"/>
        <end position="21"/>
    </location>
</feature>
<feature type="chain" id="PRO_5015150117" evidence="1">
    <location>
        <begin position="22"/>
        <end position="147"/>
    </location>
</feature>
<reference evidence="2 3" key="1">
    <citation type="submission" date="2018-03" db="EMBL/GenBank/DDBJ databases">
        <title>The draft genome of Sphingosinicella sp. GL-C-18.</title>
        <authorList>
            <person name="Liu L."/>
            <person name="Li L."/>
            <person name="Liang L."/>
            <person name="Zhang X."/>
            <person name="Wang T."/>
        </authorList>
    </citation>
    <scope>NUCLEOTIDE SEQUENCE [LARGE SCALE GENOMIC DNA]</scope>
    <source>
        <strain evidence="2 3">GL-C-18</strain>
    </source>
</reference>
<proteinExistence type="predicted"/>
<keyword evidence="1" id="KW-0732">Signal</keyword>
<evidence type="ECO:0000313" key="2">
    <source>
        <dbReference type="EMBL" id="PSJ37697.1"/>
    </source>
</evidence>
<accession>A0A2P7QI98</accession>
<dbReference type="OrthoDB" id="6025791at2"/>
<evidence type="ECO:0000256" key="1">
    <source>
        <dbReference type="SAM" id="SignalP"/>
    </source>
</evidence>
<keyword evidence="3" id="KW-1185">Reference proteome</keyword>
<comment type="caution">
    <text evidence="2">The sequence shown here is derived from an EMBL/GenBank/DDBJ whole genome shotgun (WGS) entry which is preliminary data.</text>
</comment>
<evidence type="ECO:0000313" key="3">
    <source>
        <dbReference type="Proteomes" id="UP000241167"/>
    </source>
</evidence>